<dbReference type="PANTHER" id="PTHR47036">
    <property type="entry name" value="COBALT-FACTOR III C(17)-METHYLTRANSFERASE-RELATED"/>
    <property type="match status" value="1"/>
</dbReference>
<dbReference type="InterPro" id="IPR021744">
    <property type="entry name" value="CbiG_N"/>
</dbReference>
<evidence type="ECO:0000313" key="11">
    <source>
        <dbReference type="EMBL" id="OQA55655.1"/>
    </source>
</evidence>
<dbReference type="InterPro" id="IPR003043">
    <property type="entry name" value="Uropor_MeTrfase_CS"/>
</dbReference>
<evidence type="ECO:0000259" key="10">
    <source>
        <dbReference type="Pfam" id="PF11760"/>
    </source>
</evidence>
<evidence type="ECO:0000256" key="6">
    <source>
        <dbReference type="ARBA" id="ARBA00022691"/>
    </source>
</evidence>
<accession>A0A1V5SMF3</accession>
<dbReference type="InterPro" id="IPR035996">
    <property type="entry name" value="4pyrrol_Methylase_sf"/>
</dbReference>
<dbReference type="Gene3D" id="3.30.420.180">
    <property type="entry name" value="CobE/GbiG C-terminal domain"/>
    <property type="match status" value="1"/>
</dbReference>
<dbReference type="GO" id="GO:0009236">
    <property type="term" value="P:cobalamin biosynthetic process"/>
    <property type="evidence" value="ECO:0007669"/>
    <property type="project" value="UniProtKB-UniPathway"/>
</dbReference>
<keyword evidence="5 7" id="KW-0808">Transferase</keyword>
<dbReference type="Gene3D" id="3.40.50.11220">
    <property type="match status" value="1"/>
</dbReference>
<evidence type="ECO:0000256" key="1">
    <source>
        <dbReference type="ARBA" id="ARBA00004953"/>
    </source>
</evidence>
<evidence type="ECO:0000259" key="8">
    <source>
        <dbReference type="Pfam" id="PF00590"/>
    </source>
</evidence>
<proteinExistence type="inferred from homology"/>
<evidence type="ECO:0000256" key="2">
    <source>
        <dbReference type="ARBA" id="ARBA00005879"/>
    </source>
</evidence>
<dbReference type="Pfam" id="PF00590">
    <property type="entry name" value="TP_methylase"/>
    <property type="match status" value="1"/>
</dbReference>
<dbReference type="AlphaFoldDB" id="A0A1V5SMF3"/>
<keyword evidence="3" id="KW-0169">Cobalamin biosynthesis</keyword>
<evidence type="ECO:0000256" key="3">
    <source>
        <dbReference type="ARBA" id="ARBA00022573"/>
    </source>
</evidence>
<dbReference type="PROSITE" id="PS00840">
    <property type="entry name" value="SUMT_2"/>
    <property type="match status" value="1"/>
</dbReference>
<dbReference type="CDD" id="cd11646">
    <property type="entry name" value="Precorrin_3B_C17_MT"/>
    <property type="match status" value="1"/>
</dbReference>
<comment type="similarity">
    <text evidence="2 7">Belongs to the precorrin methyltransferase family.</text>
</comment>
<dbReference type="Proteomes" id="UP000485569">
    <property type="component" value="Unassembled WGS sequence"/>
</dbReference>
<dbReference type="GO" id="GO:0032259">
    <property type="term" value="P:methylation"/>
    <property type="evidence" value="ECO:0007669"/>
    <property type="project" value="UniProtKB-KW"/>
</dbReference>
<comment type="pathway">
    <text evidence="1">Cofactor biosynthesis; adenosylcobalamin biosynthesis.</text>
</comment>
<dbReference type="InterPro" id="IPR006363">
    <property type="entry name" value="Cbl_synth_CobJ/CibH_dom"/>
</dbReference>
<reference evidence="11" key="1">
    <citation type="submission" date="2017-02" db="EMBL/GenBank/DDBJ databases">
        <title>Delving into the versatile metabolic prowess of the omnipresent phylum Bacteroidetes.</title>
        <authorList>
            <person name="Nobu M.K."/>
            <person name="Mei R."/>
            <person name="Narihiro T."/>
            <person name="Kuroda K."/>
            <person name="Liu W.-T."/>
        </authorList>
    </citation>
    <scope>NUCLEOTIDE SEQUENCE</scope>
    <source>
        <strain evidence="11">ADurb.Bin276</strain>
    </source>
</reference>
<evidence type="ECO:0000259" key="9">
    <source>
        <dbReference type="Pfam" id="PF01890"/>
    </source>
</evidence>
<dbReference type="Pfam" id="PF11760">
    <property type="entry name" value="CbiG_N"/>
    <property type="match status" value="1"/>
</dbReference>
<evidence type="ECO:0000256" key="4">
    <source>
        <dbReference type="ARBA" id="ARBA00022603"/>
    </source>
</evidence>
<evidence type="ECO:0000256" key="7">
    <source>
        <dbReference type="RuleBase" id="RU003960"/>
    </source>
</evidence>
<dbReference type="InterPro" id="IPR036518">
    <property type="entry name" value="CobE/GbiG_C_sf"/>
</dbReference>
<dbReference type="EMBL" id="MWBQ01000147">
    <property type="protein sequence ID" value="OQA55655.1"/>
    <property type="molecule type" value="Genomic_DNA"/>
</dbReference>
<gene>
    <name evidence="11" type="primary">cbiH</name>
    <name evidence="11" type="ORF">BWY41_01608</name>
</gene>
<dbReference type="SUPFAM" id="SSF159664">
    <property type="entry name" value="CobE/GbiG C-terminal domain-like"/>
    <property type="match status" value="1"/>
</dbReference>
<comment type="caution">
    <text evidence="11">The sequence shown here is derived from an EMBL/GenBank/DDBJ whole genome shotgun (WGS) entry which is preliminary data.</text>
</comment>
<keyword evidence="4 7" id="KW-0489">Methyltransferase</keyword>
<dbReference type="PANTHER" id="PTHR47036:SF1">
    <property type="entry name" value="COBALT-FACTOR III C(17)-METHYLTRANSFERASE-RELATED"/>
    <property type="match status" value="1"/>
</dbReference>
<dbReference type="InterPro" id="IPR002750">
    <property type="entry name" value="CobE/GbiG_C"/>
</dbReference>
<sequence>MKTVIFPFHKHYALLAKNIADLNFLQPVQFVEGWKNSQKNLQKKWETDVVLIFIGSLGIATRLTAPFLKNKRTDPGIIVIDGAAKFCIVVNGGHSRSMNTLCRLIAEQLQLIPVITTGTEACGYLSPEEIAERLDCQIEDPHYLLKTIQSRLIEGEIIPFCFDESFSPPYFPGYQIQSSHHQFPQEPFLYLTDRISFCPKAVFVRPRSLVIGTGFRKQFSLEKFEEFYHDFIEKNKYSHLSVAEVLTLDRKVPSLLPLVQSKSIKITGYSLDQLKNVTGDFHSPCAQKHLKIPGLSEPSLIIRGAEILVGKTVYPDMTFALGRLPWKPQGSLTFIGIGPGQPNLMTIQAIQALEESDLIIGYETYLKMVPFRYQNRILSICTKMGEEIQRVKKAIELVKKGNRVAVISSGDSGVFGMTAPGVELAIQENIPWRIVPGITAALWGASLIGSPLVNGFCVISLSDYLIGWDSIITNLQLLAQTELPIVVYNLVKKDRSQKIEELVDIVQQNRGLETNVAIIKKDGTKEFVQLQQLIHSNLDMNTLLIIGGLRNKRLGEYLITDRGYTL</sequence>
<dbReference type="InterPro" id="IPR038029">
    <property type="entry name" value="GbiG_N_sf"/>
</dbReference>
<feature type="domain" description="Cobalamin synthesis G N-terminal" evidence="10">
    <location>
        <begin position="41"/>
        <end position="120"/>
    </location>
</feature>
<dbReference type="InterPro" id="IPR000878">
    <property type="entry name" value="4pyrrol_Mease"/>
</dbReference>
<dbReference type="InterPro" id="IPR051810">
    <property type="entry name" value="Precorrin_MeTrfase"/>
</dbReference>
<dbReference type="UniPathway" id="UPA00148"/>
<dbReference type="EC" id="2.1.1.-" evidence="11"/>
<evidence type="ECO:0000256" key="5">
    <source>
        <dbReference type="ARBA" id="ARBA00022679"/>
    </source>
</evidence>
<dbReference type="InterPro" id="IPR014777">
    <property type="entry name" value="4pyrrole_Mease_sub1"/>
</dbReference>
<keyword evidence="6" id="KW-0949">S-adenosyl-L-methionine</keyword>
<dbReference type="InterPro" id="IPR014776">
    <property type="entry name" value="4pyrrole_Mease_sub2"/>
</dbReference>
<dbReference type="GO" id="GO:0008168">
    <property type="term" value="F:methyltransferase activity"/>
    <property type="evidence" value="ECO:0007669"/>
    <property type="project" value="UniProtKB-KW"/>
</dbReference>
<dbReference type="Pfam" id="PF01890">
    <property type="entry name" value="CbiG_C"/>
    <property type="match status" value="1"/>
</dbReference>
<dbReference type="SUPFAM" id="SSF159672">
    <property type="entry name" value="CbiG N-terminal domain-like"/>
    <property type="match status" value="1"/>
</dbReference>
<feature type="domain" description="Tetrapyrrole methylase" evidence="8">
    <location>
        <begin position="332"/>
        <end position="526"/>
    </location>
</feature>
<organism evidence="11">
    <name type="scientific">Candidatus Atribacter allofermentans</name>
    <dbReference type="NCBI Taxonomy" id="1852833"/>
    <lineage>
        <taxon>Bacteria</taxon>
        <taxon>Pseudomonadati</taxon>
        <taxon>Atribacterota</taxon>
        <taxon>Atribacteria</taxon>
        <taxon>Atribacterales</taxon>
        <taxon>Atribacteraceae</taxon>
        <taxon>Atribacter</taxon>
    </lineage>
</organism>
<name>A0A1V5SMF3_9BACT</name>
<protein>
    <submittedName>
        <fullName evidence="11">Cobalt-precorrin-3B C(17)-methyltransferase</fullName>
        <ecNumber evidence="11">2.1.1.-</ecNumber>
    </submittedName>
</protein>
<dbReference type="Gene3D" id="3.30.950.10">
    <property type="entry name" value="Methyltransferase, Cobalt-precorrin-4 Transmethylase, Domain 2"/>
    <property type="match status" value="1"/>
</dbReference>
<dbReference type="Gene3D" id="3.40.1010.10">
    <property type="entry name" value="Cobalt-precorrin-4 Transmethylase, Domain 1"/>
    <property type="match status" value="1"/>
</dbReference>
<feature type="domain" description="CobE/GbiG C-terminal" evidence="9">
    <location>
        <begin position="209"/>
        <end position="321"/>
    </location>
</feature>
<dbReference type="SUPFAM" id="SSF53790">
    <property type="entry name" value="Tetrapyrrole methylase"/>
    <property type="match status" value="1"/>
</dbReference>